<keyword evidence="3" id="KW-1185">Reference proteome</keyword>
<accession>A0ABV7YV98</accession>
<feature type="chain" id="PRO_5046477290" description="DUF4595 domain-containing protein" evidence="1">
    <location>
        <begin position="21"/>
        <end position="266"/>
    </location>
</feature>
<dbReference type="PROSITE" id="PS51257">
    <property type="entry name" value="PROKAR_LIPOPROTEIN"/>
    <property type="match status" value="1"/>
</dbReference>
<evidence type="ECO:0000256" key="1">
    <source>
        <dbReference type="SAM" id="SignalP"/>
    </source>
</evidence>
<sequence>MKKRAIQLFGIIFFSTLVFSCKKKNASPASANVQCPLMKVDGPKGNIRNYEWVGNKLVRVFSNDSIPTTLVFRYNNKNLAETMEVITENSSEKYLVTFQYGDKNSITKSLVTLNGIQFMTNEFSYNEKYAVTSIKTTVELFGRKVTGKTRIEYTNNNVSKVYSAIGDDLETLAFTGDKYDNKLQFCPEVYKTAALGFVGIANNFFSYFGENNMIEGKVYDGKGRVDQQTQINYVYNTSGLPVQSETISLKNGKSKLEVNSYQFGCK</sequence>
<protein>
    <recommendedName>
        <fullName evidence="4">DUF4595 domain-containing protein</fullName>
    </recommendedName>
</protein>
<organism evidence="2 3">
    <name type="scientific">Lacihabitans lacunae</name>
    <dbReference type="NCBI Taxonomy" id="1028214"/>
    <lineage>
        <taxon>Bacteria</taxon>
        <taxon>Pseudomonadati</taxon>
        <taxon>Bacteroidota</taxon>
        <taxon>Cytophagia</taxon>
        <taxon>Cytophagales</taxon>
        <taxon>Leadbetterellaceae</taxon>
        <taxon>Lacihabitans</taxon>
    </lineage>
</organism>
<evidence type="ECO:0000313" key="3">
    <source>
        <dbReference type="Proteomes" id="UP001595616"/>
    </source>
</evidence>
<evidence type="ECO:0008006" key="4">
    <source>
        <dbReference type="Google" id="ProtNLM"/>
    </source>
</evidence>
<keyword evidence="1" id="KW-0732">Signal</keyword>
<gene>
    <name evidence="2" type="ORF">ACFOOI_09175</name>
</gene>
<dbReference type="Proteomes" id="UP001595616">
    <property type="component" value="Unassembled WGS sequence"/>
</dbReference>
<feature type="signal peptide" evidence="1">
    <location>
        <begin position="1"/>
        <end position="20"/>
    </location>
</feature>
<dbReference type="RefSeq" id="WP_379837273.1">
    <property type="nucleotide sequence ID" value="NZ_JBHRYQ010000001.1"/>
</dbReference>
<name>A0ABV7YV98_9BACT</name>
<evidence type="ECO:0000313" key="2">
    <source>
        <dbReference type="EMBL" id="MFC3810826.1"/>
    </source>
</evidence>
<reference evidence="3" key="1">
    <citation type="journal article" date="2019" name="Int. J. Syst. Evol. Microbiol.">
        <title>The Global Catalogue of Microorganisms (GCM) 10K type strain sequencing project: providing services to taxonomists for standard genome sequencing and annotation.</title>
        <authorList>
            <consortium name="The Broad Institute Genomics Platform"/>
            <consortium name="The Broad Institute Genome Sequencing Center for Infectious Disease"/>
            <person name="Wu L."/>
            <person name="Ma J."/>
        </authorList>
    </citation>
    <scope>NUCLEOTIDE SEQUENCE [LARGE SCALE GENOMIC DNA]</scope>
    <source>
        <strain evidence="3">CECT 7956</strain>
    </source>
</reference>
<proteinExistence type="predicted"/>
<dbReference type="EMBL" id="JBHRYQ010000001">
    <property type="protein sequence ID" value="MFC3810826.1"/>
    <property type="molecule type" value="Genomic_DNA"/>
</dbReference>
<comment type="caution">
    <text evidence="2">The sequence shown here is derived from an EMBL/GenBank/DDBJ whole genome shotgun (WGS) entry which is preliminary data.</text>
</comment>